<dbReference type="Pfam" id="PF00400">
    <property type="entry name" value="WD40"/>
    <property type="match status" value="4"/>
</dbReference>
<dbReference type="EMBL" id="KL198086">
    <property type="protein sequence ID" value="KDQ08765.1"/>
    <property type="molecule type" value="Genomic_DNA"/>
</dbReference>
<feature type="region of interest" description="Disordered" evidence="12">
    <location>
        <begin position="258"/>
        <end position="286"/>
    </location>
</feature>
<dbReference type="InterPro" id="IPR001680">
    <property type="entry name" value="WD40_rpt"/>
</dbReference>
<dbReference type="GO" id="GO:0031080">
    <property type="term" value="C:nuclear pore outer ring"/>
    <property type="evidence" value="ECO:0007669"/>
    <property type="project" value="TreeGrafter"/>
</dbReference>
<dbReference type="SUPFAM" id="SSF50978">
    <property type="entry name" value="WD40 repeat-like"/>
    <property type="match status" value="1"/>
</dbReference>
<evidence type="ECO:0000256" key="6">
    <source>
        <dbReference type="ARBA" id="ARBA00022816"/>
    </source>
</evidence>
<dbReference type="PANTHER" id="PTHR11024">
    <property type="entry name" value="NUCLEAR PORE COMPLEX PROTEIN SEC13 / SEH1 FAMILY MEMBER"/>
    <property type="match status" value="1"/>
</dbReference>
<evidence type="ECO:0000256" key="9">
    <source>
        <dbReference type="ARBA" id="ARBA00023132"/>
    </source>
</evidence>
<evidence type="ECO:0000256" key="1">
    <source>
        <dbReference type="ARBA" id="ARBA00004567"/>
    </source>
</evidence>
<dbReference type="OrthoDB" id="5566198at2759"/>
<keyword evidence="10" id="KW-0539">Nucleus</keyword>
<sequence length="480" mass="51503">MFQVSTLPSSHLDLVTDTAYNYYGTRLATCGVDQQIKVFGINEATGEWVLEDEWRAHEAPVTRISWAHPEFGTVLASCSFDGAVKIWKEYPDEPKSGPDNTRWEEKATLTEANGSVRAVEFAPVDFGLKLASISTDSYLRIYECAEPHDPTSWTITEEVSMRALSTPSPTSTVTGTPTQTAATLEGPSAYIPPMSVDSHSISNGLEPEPQNLVLAPDVIAPPIPSTTPDTPEKADVPEGGLDSSGLEASYIHEDATDPLDTTDIADSPTAQAGISGRSGNKSTQSRIGVREANGGWCLSWCKEHWWGELIAVACGTSGVVKILEFPPGQPPSVLLTLDQTLQSDDDEDSDDGQPSGIACVAWAPSCARSHHRIAAGTRNGVVRIWKVEPPSKDTDVVSEESNWTATLVGEFNDHRSSVGRVEWNVTGTILSSAGEDGVIRLWKPSLAGVWRTAGFFTAQNHDDESVADGADGGDAMMDSD</sequence>
<keyword evidence="7" id="KW-0653">Protein transport</keyword>
<dbReference type="InterPro" id="IPR037363">
    <property type="entry name" value="Sec13/Seh1_fam"/>
</dbReference>
<feature type="repeat" description="WD" evidence="11">
    <location>
        <begin position="411"/>
        <end position="443"/>
    </location>
</feature>
<keyword evidence="6" id="KW-0509">mRNA transport</keyword>
<feature type="region of interest" description="Disordered" evidence="12">
    <location>
        <begin position="218"/>
        <end position="245"/>
    </location>
</feature>
<evidence type="ECO:0000256" key="2">
    <source>
        <dbReference type="ARBA" id="ARBA00010102"/>
    </source>
</evidence>
<evidence type="ECO:0000313" key="13">
    <source>
        <dbReference type="EMBL" id="KDQ08765.1"/>
    </source>
</evidence>
<dbReference type="PANTHER" id="PTHR11024:SF3">
    <property type="entry name" value="NUCLEOPORIN SEH1"/>
    <property type="match status" value="1"/>
</dbReference>
<evidence type="ECO:0000256" key="8">
    <source>
        <dbReference type="ARBA" id="ARBA00023010"/>
    </source>
</evidence>
<dbReference type="FunCoup" id="A0A067M234">
    <property type="interactions" value="734"/>
</dbReference>
<keyword evidence="14" id="KW-1185">Reference proteome</keyword>
<dbReference type="InParanoid" id="A0A067M234"/>
<dbReference type="AlphaFoldDB" id="A0A067M234"/>
<protein>
    <recommendedName>
        <fullName evidence="15">Anaphase-promoting complex subunit 4 WD40 domain-containing protein</fullName>
    </recommendedName>
</protein>
<dbReference type="GO" id="GO:1904263">
    <property type="term" value="P:positive regulation of TORC1 signaling"/>
    <property type="evidence" value="ECO:0007669"/>
    <property type="project" value="TreeGrafter"/>
</dbReference>
<evidence type="ECO:0000256" key="3">
    <source>
        <dbReference type="ARBA" id="ARBA00022448"/>
    </source>
</evidence>
<dbReference type="Gene3D" id="2.130.10.10">
    <property type="entry name" value="YVTN repeat-like/Quinoprotein amine dehydrogenase"/>
    <property type="match status" value="2"/>
</dbReference>
<evidence type="ECO:0000256" key="12">
    <source>
        <dbReference type="SAM" id="MobiDB-lite"/>
    </source>
</evidence>
<keyword evidence="9" id="KW-0906">Nuclear pore complex</keyword>
<keyword evidence="3" id="KW-0813">Transport</keyword>
<evidence type="ECO:0000256" key="11">
    <source>
        <dbReference type="PROSITE-ProRule" id="PRU00221"/>
    </source>
</evidence>
<dbReference type="InterPro" id="IPR036322">
    <property type="entry name" value="WD40_repeat_dom_sf"/>
</dbReference>
<dbReference type="InterPro" id="IPR015943">
    <property type="entry name" value="WD40/YVTN_repeat-like_dom_sf"/>
</dbReference>
<evidence type="ECO:0008006" key="15">
    <source>
        <dbReference type="Google" id="ProtNLM"/>
    </source>
</evidence>
<dbReference type="PROSITE" id="PS50082">
    <property type="entry name" value="WD_REPEATS_2"/>
    <property type="match status" value="2"/>
</dbReference>
<evidence type="ECO:0000256" key="4">
    <source>
        <dbReference type="ARBA" id="ARBA00022574"/>
    </source>
</evidence>
<dbReference type="GO" id="GO:0034198">
    <property type="term" value="P:cellular response to amino acid starvation"/>
    <property type="evidence" value="ECO:0007669"/>
    <property type="project" value="TreeGrafter"/>
</dbReference>
<evidence type="ECO:0000256" key="7">
    <source>
        <dbReference type="ARBA" id="ARBA00022927"/>
    </source>
</evidence>
<feature type="repeat" description="WD" evidence="11">
    <location>
        <begin position="54"/>
        <end position="88"/>
    </location>
</feature>
<evidence type="ECO:0000256" key="5">
    <source>
        <dbReference type="ARBA" id="ARBA00022737"/>
    </source>
</evidence>
<evidence type="ECO:0000313" key="14">
    <source>
        <dbReference type="Proteomes" id="UP000027195"/>
    </source>
</evidence>
<evidence type="ECO:0000256" key="10">
    <source>
        <dbReference type="ARBA" id="ARBA00023242"/>
    </source>
</evidence>
<dbReference type="SMART" id="SM00320">
    <property type="entry name" value="WD40"/>
    <property type="match status" value="5"/>
</dbReference>
<dbReference type="GO" id="GO:0015031">
    <property type="term" value="P:protein transport"/>
    <property type="evidence" value="ECO:0007669"/>
    <property type="project" value="UniProtKB-KW"/>
</dbReference>
<dbReference type="PROSITE" id="PS50294">
    <property type="entry name" value="WD_REPEATS_REGION"/>
    <property type="match status" value="1"/>
</dbReference>
<reference evidence="14" key="1">
    <citation type="journal article" date="2014" name="Proc. Natl. Acad. Sci. U.S.A.">
        <title>Extensive sampling of basidiomycete genomes demonstrates inadequacy of the white-rot/brown-rot paradigm for wood decay fungi.</title>
        <authorList>
            <person name="Riley R."/>
            <person name="Salamov A.A."/>
            <person name="Brown D.W."/>
            <person name="Nagy L.G."/>
            <person name="Floudas D."/>
            <person name="Held B.W."/>
            <person name="Levasseur A."/>
            <person name="Lombard V."/>
            <person name="Morin E."/>
            <person name="Otillar R."/>
            <person name="Lindquist E.A."/>
            <person name="Sun H."/>
            <person name="LaButti K.M."/>
            <person name="Schmutz J."/>
            <person name="Jabbour D."/>
            <person name="Luo H."/>
            <person name="Baker S.E."/>
            <person name="Pisabarro A.G."/>
            <person name="Walton J.D."/>
            <person name="Blanchette R.A."/>
            <person name="Henrissat B."/>
            <person name="Martin F."/>
            <person name="Cullen D."/>
            <person name="Hibbett D.S."/>
            <person name="Grigoriev I.V."/>
        </authorList>
    </citation>
    <scope>NUCLEOTIDE SEQUENCE [LARGE SCALE GENOMIC DNA]</scope>
    <source>
        <strain evidence="14">FD-172 SS1</strain>
    </source>
</reference>
<keyword evidence="5" id="KW-0677">Repeat</keyword>
<accession>A0A067M234</accession>
<keyword evidence="4 11" id="KW-0853">WD repeat</keyword>
<dbReference type="Proteomes" id="UP000027195">
    <property type="component" value="Unassembled WGS sequence"/>
</dbReference>
<comment type="subcellular location">
    <subcellularLocation>
        <location evidence="1">Nucleus</location>
        <location evidence="1">Nuclear pore complex</location>
    </subcellularLocation>
</comment>
<dbReference type="STRING" id="930990.A0A067M234"/>
<feature type="compositionally biased region" description="Polar residues" evidence="12">
    <location>
        <begin position="268"/>
        <end position="286"/>
    </location>
</feature>
<dbReference type="GO" id="GO:0005198">
    <property type="term" value="F:structural molecule activity"/>
    <property type="evidence" value="ECO:0007669"/>
    <property type="project" value="InterPro"/>
</dbReference>
<dbReference type="GO" id="GO:0051028">
    <property type="term" value="P:mRNA transport"/>
    <property type="evidence" value="ECO:0007669"/>
    <property type="project" value="UniProtKB-KW"/>
</dbReference>
<proteinExistence type="inferred from homology"/>
<gene>
    <name evidence="13" type="ORF">BOTBODRAFT_37624</name>
</gene>
<dbReference type="HOGENOM" id="CLU_032441_1_1_1"/>
<keyword evidence="8" id="KW-0811">Translocation</keyword>
<comment type="similarity">
    <text evidence="2">Belongs to the WD repeat SEC13 family.</text>
</comment>
<dbReference type="GO" id="GO:0035859">
    <property type="term" value="C:Seh1-associated complex"/>
    <property type="evidence" value="ECO:0007669"/>
    <property type="project" value="TreeGrafter"/>
</dbReference>
<name>A0A067M234_BOTB1</name>
<organism evidence="13 14">
    <name type="scientific">Botryobasidium botryosum (strain FD-172 SS1)</name>
    <dbReference type="NCBI Taxonomy" id="930990"/>
    <lineage>
        <taxon>Eukaryota</taxon>
        <taxon>Fungi</taxon>
        <taxon>Dikarya</taxon>
        <taxon>Basidiomycota</taxon>
        <taxon>Agaricomycotina</taxon>
        <taxon>Agaricomycetes</taxon>
        <taxon>Cantharellales</taxon>
        <taxon>Botryobasidiaceae</taxon>
        <taxon>Botryobasidium</taxon>
    </lineage>
</organism>